<reference evidence="2" key="1">
    <citation type="journal article" date="2021" name="J Fungi (Basel)">
        <title>Genomic and Metabolomic Analyses of the Marine Fungus Emericellopsis cladophorae: Insights into Saltwater Adaptability Mechanisms and Its Biosynthetic Potential.</title>
        <authorList>
            <person name="Goncalves M.F.M."/>
            <person name="Hilario S."/>
            <person name="Van de Peer Y."/>
            <person name="Esteves A.C."/>
            <person name="Alves A."/>
        </authorList>
    </citation>
    <scope>NUCLEOTIDE SEQUENCE</scope>
    <source>
        <strain evidence="2">MUM 19.33</strain>
    </source>
</reference>
<evidence type="ECO:0000313" key="2">
    <source>
        <dbReference type="EMBL" id="KAI6781366.1"/>
    </source>
</evidence>
<sequence>MRETVSGRGSGPCGAPVVSGTSFCIRHLCMRRTCTNAKAPGHDLCRKCKCEASACGRMRILDWDERDGHRGATFCEGHECEEAGCARKREGDGDGAYCLDHRRCAVPGCHRAVNAQPPWEGSKCMYCYEPVETRRENGTTPLGEWDHALQEALKRQERKDEETRRVRVLRELQEGLGEAEGARRPPRTRFAAPSYWQSAE</sequence>
<organism evidence="2 3">
    <name type="scientific">Emericellopsis cladophorae</name>
    <dbReference type="NCBI Taxonomy" id="2686198"/>
    <lineage>
        <taxon>Eukaryota</taxon>
        <taxon>Fungi</taxon>
        <taxon>Dikarya</taxon>
        <taxon>Ascomycota</taxon>
        <taxon>Pezizomycotina</taxon>
        <taxon>Sordariomycetes</taxon>
        <taxon>Hypocreomycetidae</taxon>
        <taxon>Hypocreales</taxon>
        <taxon>Bionectriaceae</taxon>
        <taxon>Emericellopsis</taxon>
    </lineage>
</organism>
<dbReference type="EMBL" id="JAGIXG020000022">
    <property type="protein sequence ID" value="KAI6781366.1"/>
    <property type="molecule type" value="Genomic_DNA"/>
</dbReference>
<proteinExistence type="predicted"/>
<dbReference type="GeneID" id="75828771"/>
<name>A0A9P9Y128_9HYPO</name>
<dbReference type="RefSeq" id="XP_051362222.1">
    <property type="nucleotide sequence ID" value="XM_051506433.1"/>
</dbReference>
<gene>
    <name evidence="2" type="ORF">J7T54_002258</name>
</gene>
<comment type="caution">
    <text evidence="2">The sequence shown here is derived from an EMBL/GenBank/DDBJ whole genome shotgun (WGS) entry which is preliminary data.</text>
</comment>
<keyword evidence="3" id="KW-1185">Reference proteome</keyword>
<evidence type="ECO:0000313" key="3">
    <source>
        <dbReference type="Proteomes" id="UP001055219"/>
    </source>
</evidence>
<dbReference type="AlphaFoldDB" id="A0A9P9Y128"/>
<feature type="region of interest" description="Disordered" evidence="1">
    <location>
        <begin position="174"/>
        <end position="200"/>
    </location>
</feature>
<accession>A0A9P9Y128</accession>
<protein>
    <submittedName>
        <fullName evidence="2">Uncharacterized protein</fullName>
    </submittedName>
</protein>
<evidence type="ECO:0000256" key="1">
    <source>
        <dbReference type="SAM" id="MobiDB-lite"/>
    </source>
</evidence>
<reference evidence="2" key="2">
    <citation type="submission" date="2022-07" db="EMBL/GenBank/DDBJ databases">
        <authorList>
            <person name="Goncalves M.F.M."/>
            <person name="Hilario S."/>
            <person name="Van De Peer Y."/>
            <person name="Esteves A.C."/>
            <person name="Alves A."/>
        </authorList>
    </citation>
    <scope>NUCLEOTIDE SEQUENCE</scope>
    <source>
        <strain evidence="2">MUM 19.33</strain>
    </source>
</reference>
<dbReference type="Proteomes" id="UP001055219">
    <property type="component" value="Unassembled WGS sequence"/>
</dbReference>